<protein>
    <submittedName>
        <fullName evidence="2">Ribokinase-like protein</fullName>
    </submittedName>
</protein>
<evidence type="ECO:0000313" key="3">
    <source>
        <dbReference type="Proteomes" id="UP000030669"/>
    </source>
</evidence>
<dbReference type="eggNOG" id="ENOG502RXN8">
    <property type="taxonomic scope" value="Eukaryota"/>
</dbReference>
<sequence>MASSQRPQFVSLGMFIIDEFEYLDDDGRPTGRSLAPQESQASFTCYQLPAEKVGMIIDRGTDFPLWIQEKLDSYGPTMWLFRDHADRGTTRALNSYKGDLRGFKYLTSRIRITPRDLAGTRLAHPTALHFICSPSRAAVITSEVHAEPGWDPITIYEPIPDRCVPEELPALIEVLPAISILSPNAEEALSLLSMGPTVTRSAVEEAAARFLEYGVGGNGDGWVIIRSGSLGAYITTRRKGGQWIPAFWSDNAEKVVDVTGAGNGFLGGLGAGLLLGLGDVYEAVFYATVSASFIIEQEGLPRLSAAEDASELWNDDSPQRRLEELRARVGQLKL</sequence>
<keyword evidence="2" id="KW-0418">Kinase</keyword>
<keyword evidence="2" id="KW-0808">Transferase</keyword>
<dbReference type="EMBL" id="KB469297">
    <property type="protein sequence ID" value="EPQ59546.1"/>
    <property type="molecule type" value="Genomic_DNA"/>
</dbReference>
<dbReference type="Pfam" id="PF00294">
    <property type="entry name" value="PfkB"/>
    <property type="match status" value="1"/>
</dbReference>
<dbReference type="OMA" id="VIKSWNT"/>
<dbReference type="STRING" id="670483.S7QIT8"/>
<dbReference type="Proteomes" id="UP000030669">
    <property type="component" value="Unassembled WGS sequence"/>
</dbReference>
<dbReference type="InterPro" id="IPR011611">
    <property type="entry name" value="PfkB_dom"/>
</dbReference>
<dbReference type="PANTHER" id="PTHR47098">
    <property type="entry name" value="PROTEIN MAK32"/>
    <property type="match status" value="1"/>
</dbReference>
<dbReference type="KEGG" id="gtr:GLOTRDRAFT_114215"/>
<name>S7QIT8_GLOTA</name>
<evidence type="ECO:0000313" key="2">
    <source>
        <dbReference type="EMBL" id="EPQ59546.1"/>
    </source>
</evidence>
<feature type="domain" description="Carbohydrate kinase PfkB" evidence="1">
    <location>
        <begin position="168"/>
        <end position="299"/>
    </location>
</feature>
<dbReference type="SUPFAM" id="SSF53613">
    <property type="entry name" value="Ribokinase-like"/>
    <property type="match status" value="1"/>
</dbReference>
<dbReference type="InterPro" id="IPR029056">
    <property type="entry name" value="Ribokinase-like"/>
</dbReference>
<dbReference type="GO" id="GO:0016301">
    <property type="term" value="F:kinase activity"/>
    <property type="evidence" value="ECO:0007669"/>
    <property type="project" value="UniProtKB-KW"/>
</dbReference>
<dbReference type="Gene3D" id="3.40.1190.20">
    <property type="match status" value="1"/>
</dbReference>
<dbReference type="HOGENOM" id="CLU_032834_1_0_1"/>
<dbReference type="RefSeq" id="XP_007862499.1">
    <property type="nucleotide sequence ID" value="XM_007864308.1"/>
</dbReference>
<keyword evidence="3" id="KW-1185">Reference proteome</keyword>
<dbReference type="AlphaFoldDB" id="S7QIT8"/>
<dbReference type="PANTHER" id="PTHR47098:SF2">
    <property type="entry name" value="PROTEIN MAK32"/>
    <property type="match status" value="1"/>
</dbReference>
<reference evidence="2 3" key="1">
    <citation type="journal article" date="2012" name="Science">
        <title>The Paleozoic origin of enzymatic lignin decomposition reconstructed from 31 fungal genomes.</title>
        <authorList>
            <person name="Floudas D."/>
            <person name="Binder M."/>
            <person name="Riley R."/>
            <person name="Barry K."/>
            <person name="Blanchette R.A."/>
            <person name="Henrissat B."/>
            <person name="Martinez A.T."/>
            <person name="Otillar R."/>
            <person name="Spatafora J.W."/>
            <person name="Yadav J.S."/>
            <person name="Aerts A."/>
            <person name="Benoit I."/>
            <person name="Boyd A."/>
            <person name="Carlson A."/>
            <person name="Copeland A."/>
            <person name="Coutinho P.M."/>
            <person name="de Vries R.P."/>
            <person name="Ferreira P."/>
            <person name="Findley K."/>
            <person name="Foster B."/>
            <person name="Gaskell J."/>
            <person name="Glotzer D."/>
            <person name="Gorecki P."/>
            <person name="Heitman J."/>
            <person name="Hesse C."/>
            <person name="Hori C."/>
            <person name="Igarashi K."/>
            <person name="Jurgens J.A."/>
            <person name="Kallen N."/>
            <person name="Kersten P."/>
            <person name="Kohler A."/>
            <person name="Kuees U."/>
            <person name="Kumar T.K.A."/>
            <person name="Kuo A."/>
            <person name="LaButti K."/>
            <person name="Larrondo L.F."/>
            <person name="Lindquist E."/>
            <person name="Ling A."/>
            <person name="Lombard V."/>
            <person name="Lucas S."/>
            <person name="Lundell T."/>
            <person name="Martin R."/>
            <person name="McLaughlin D.J."/>
            <person name="Morgenstern I."/>
            <person name="Morin E."/>
            <person name="Murat C."/>
            <person name="Nagy L.G."/>
            <person name="Nolan M."/>
            <person name="Ohm R.A."/>
            <person name="Patyshakuliyeva A."/>
            <person name="Rokas A."/>
            <person name="Ruiz-Duenas F.J."/>
            <person name="Sabat G."/>
            <person name="Salamov A."/>
            <person name="Samejima M."/>
            <person name="Schmutz J."/>
            <person name="Slot J.C."/>
            <person name="St John F."/>
            <person name="Stenlid J."/>
            <person name="Sun H."/>
            <person name="Sun S."/>
            <person name="Syed K."/>
            <person name="Tsang A."/>
            <person name="Wiebenga A."/>
            <person name="Young D."/>
            <person name="Pisabarro A."/>
            <person name="Eastwood D.C."/>
            <person name="Martin F."/>
            <person name="Cullen D."/>
            <person name="Grigoriev I.V."/>
            <person name="Hibbett D.S."/>
        </authorList>
    </citation>
    <scope>NUCLEOTIDE SEQUENCE [LARGE SCALE GENOMIC DNA]</scope>
    <source>
        <strain evidence="2 3">ATCC 11539</strain>
    </source>
</reference>
<dbReference type="GeneID" id="19299846"/>
<proteinExistence type="predicted"/>
<dbReference type="OrthoDB" id="497927at2759"/>
<evidence type="ECO:0000259" key="1">
    <source>
        <dbReference type="Pfam" id="PF00294"/>
    </source>
</evidence>
<organism evidence="2 3">
    <name type="scientific">Gloeophyllum trabeum (strain ATCC 11539 / FP-39264 / Madison 617)</name>
    <name type="common">Brown rot fungus</name>
    <dbReference type="NCBI Taxonomy" id="670483"/>
    <lineage>
        <taxon>Eukaryota</taxon>
        <taxon>Fungi</taxon>
        <taxon>Dikarya</taxon>
        <taxon>Basidiomycota</taxon>
        <taxon>Agaricomycotina</taxon>
        <taxon>Agaricomycetes</taxon>
        <taxon>Gloeophyllales</taxon>
        <taxon>Gloeophyllaceae</taxon>
        <taxon>Gloeophyllum</taxon>
    </lineage>
</organism>
<accession>S7QIT8</accession>
<gene>
    <name evidence="2" type="ORF">GLOTRDRAFT_114215</name>
</gene>